<feature type="domain" description="Glycosyl transferase family 3" evidence="10">
    <location>
        <begin position="76"/>
        <end position="324"/>
    </location>
</feature>
<evidence type="ECO:0000256" key="5">
    <source>
        <dbReference type="ARBA" id="ARBA00022822"/>
    </source>
</evidence>
<gene>
    <name evidence="9 12" type="primary">trpD</name>
    <name evidence="12" type="ORF">DBW71_04885</name>
</gene>
<dbReference type="GO" id="GO:0000287">
    <property type="term" value="F:magnesium ion binding"/>
    <property type="evidence" value="ECO:0007669"/>
    <property type="project" value="UniProtKB-UniRule"/>
</dbReference>
<comment type="catalytic activity">
    <reaction evidence="7 9">
        <text>N-(5-phospho-beta-D-ribosyl)anthranilate + diphosphate = 5-phospho-alpha-D-ribose 1-diphosphate + anthranilate</text>
        <dbReference type="Rhea" id="RHEA:11768"/>
        <dbReference type="ChEBI" id="CHEBI:16567"/>
        <dbReference type="ChEBI" id="CHEBI:18277"/>
        <dbReference type="ChEBI" id="CHEBI:33019"/>
        <dbReference type="ChEBI" id="CHEBI:58017"/>
        <dbReference type="EC" id="2.4.2.18"/>
    </reaction>
</comment>
<dbReference type="InterPro" id="IPR005940">
    <property type="entry name" value="Anthranilate_Pribosyl_Tfrase"/>
</dbReference>
<dbReference type="AlphaFoldDB" id="A0A368DMI0"/>
<evidence type="ECO:0000259" key="10">
    <source>
        <dbReference type="Pfam" id="PF00591"/>
    </source>
</evidence>
<keyword evidence="4 9" id="KW-0808">Transferase</keyword>
<accession>A0A368DMI0</accession>
<dbReference type="NCBIfam" id="TIGR01245">
    <property type="entry name" value="trpD"/>
    <property type="match status" value="1"/>
</dbReference>
<keyword evidence="2 9" id="KW-0028">Amino-acid biosynthesis</keyword>
<feature type="binding site" evidence="9">
    <location>
        <begin position="109"/>
        <end position="117"/>
    </location>
    <ligand>
        <name>5-phospho-alpha-D-ribose 1-diphosphate</name>
        <dbReference type="ChEBI" id="CHEBI:58017"/>
    </ligand>
</feature>
<name>A0A368DMI0_9PROT</name>
<dbReference type="UniPathway" id="UPA00035">
    <property type="reaction ID" value="UER00041"/>
</dbReference>
<evidence type="ECO:0000256" key="9">
    <source>
        <dbReference type="HAMAP-Rule" id="MF_00211"/>
    </source>
</evidence>
<dbReference type="Gene3D" id="3.40.1030.10">
    <property type="entry name" value="Nucleoside phosphorylase/phosphoribosyltransferase catalytic domain"/>
    <property type="match status" value="1"/>
</dbReference>
<feature type="binding site" evidence="9">
    <location>
        <position position="227"/>
    </location>
    <ligand>
        <name>Mg(2+)</name>
        <dbReference type="ChEBI" id="CHEBI:18420"/>
        <label>2</label>
    </ligand>
</feature>
<dbReference type="InterPro" id="IPR017459">
    <property type="entry name" value="Glycosyl_Trfase_fam3_N_dom"/>
</dbReference>
<keyword evidence="5 9" id="KW-0822">Tryptophan biosynthesis</keyword>
<dbReference type="GO" id="GO:0004048">
    <property type="term" value="F:anthranilate phosphoribosyltransferase activity"/>
    <property type="evidence" value="ECO:0007669"/>
    <property type="project" value="UniProtKB-UniRule"/>
</dbReference>
<evidence type="ECO:0000256" key="2">
    <source>
        <dbReference type="ARBA" id="ARBA00022605"/>
    </source>
</evidence>
<protein>
    <recommendedName>
        <fullName evidence="9">Anthranilate phosphoribosyltransferase</fullName>
        <ecNumber evidence="9">2.4.2.18</ecNumber>
    </recommendedName>
</protein>
<feature type="binding site" evidence="9">
    <location>
        <position position="227"/>
    </location>
    <ligand>
        <name>Mg(2+)</name>
        <dbReference type="ChEBI" id="CHEBI:18420"/>
        <label>1</label>
    </ligand>
</feature>
<dbReference type="PANTHER" id="PTHR43285:SF2">
    <property type="entry name" value="ANTHRANILATE PHOSPHORIBOSYLTRANSFERASE"/>
    <property type="match status" value="1"/>
</dbReference>
<feature type="binding site" evidence="9">
    <location>
        <begin position="91"/>
        <end position="94"/>
    </location>
    <ligand>
        <name>5-phospho-alpha-D-ribose 1-diphosphate</name>
        <dbReference type="ChEBI" id="CHEBI:58017"/>
    </ligand>
</feature>
<comment type="similarity">
    <text evidence="8">In the C-terminal section; belongs to the anthranilate phosphoribosyltransferase family.</text>
</comment>
<dbReference type="GO" id="GO:0005829">
    <property type="term" value="C:cytosol"/>
    <property type="evidence" value="ECO:0007669"/>
    <property type="project" value="TreeGrafter"/>
</dbReference>
<dbReference type="SUPFAM" id="SSF47648">
    <property type="entry name" value="Nucleoside phosphorylase/phosphoribosyltransferase N-terminal domain"/>
    <property type="match status" value="1"/>
</dbReference>
<comment type="similarity">
    <text evidence="9">Belongs to the anthranilate phosphoribosyltransferase family.</text>
</comment>
<feature type="binding site" evidence="9">
    <location>
        <begin position="84"/>
        <end position="85"/>
    </location>
    <ligand>
        <name>5-phospho-alpha-D-ribose 1-diphosphate</name>
        <dbReference type="ChEBI" id="CHEBI:58017"/>
    </ligand>
</feature>
<feature type="binding site" evidence="9">
    <location>
        <position position="226"/>
    </location>
    <ligand>
        <name>Mg(2+)</name>
        <dbReference type="ChEBI" id="CHEBI:18420"/>
        <label>2</label>
    </ligand>
</feature>
<evidence type="ECO:0000256" key="4">
    <source>
        <dbReference type="ARBA" id="ARBA00022679"/>
    </source>
</evidence>
<dbReference type="InterPro" id="IPR036320">
    <property type="entry name" value="Glycosyl_Trfase_fam3_N_dom_sf"/>
</dbReference>
<keyword evidence="6 9" id="KW-0057">Aromatic amino acid biosynthesis</keyword>
<dbReference type="HAMAP" id="MF_00211">
    <property type="entry name" value="TrpD"/>
    <property type="match status" value="1"/>
</dbReference>
<dbReference type="Proteomes" id="UP000253570">
    <property type="component" value="Unassembled WGS sequence"/>
</dbReference>
<feature type="binding site" evidence="9">
    <location>
        <position position="89"/>
    </location>
    <ligand>
        <name>5-phospho-alpha-D-ribose 1-diphosphate</name>
        <dbReference type="ChEBI" id="CHEBI:58017"/>
    </ligand>
</feature>
<evidence type="ECO:0000256" key="7">
    <source>
        <dbReference type="ARBA" id="ARBA00052328"/>
    </source>
</evidence>
<comment type="caution">
    <text evidence="12">The sequence shown here is derived from an EMBL/GenBank/DDBJ whole genome shotgun (WGS) entry which is preliminary data.</text>
</comment>
<dbReference type="SUPFAM" id="SSF52418">
    <property type="entry name" value="Nucleoside phosphorylase/phosphoribosyltransferase catalytic domain"/>
    <property type="match status" value="1"/>
</dbReference>
<dbReference type="InterPro" id="IPR035902">
    <property type="entry name" value="Nuc_phospho_transferase"/>
</dbReference>
<proteinExistence type="inferred from homology"/>
<keyword evidence="3 9" id="KW-0328">Glycosyltransferase</keyword>
<comment type="function">
    <text evidence="9">Catalyzes the transfer of the phosphoribosyl group of 5-phosphorylribose-1-pyrophosphate (PRPP) to anthranilate to yield N-(5'-phosphoribosyl)-anthranilate (PRA).</text>
</comment>
<keyword evidence="9" id="KW-0479">Metal-binding</keyword>
<sequence>MSQIIDYIEKISSERNLTEDESYYAFNLIMSGKCSEAQIGAFLLALKTRGETSNEIIGAVKAIREKMVTIETPDGTIDIVGTGGDGLKTLNISTAASIVVAGQNIKVAKHGNRSVSSLSGASDILNELNININLSPQSAIKCLNETNICFLFAPLYHDSFKHVGKIRSEIKTRTIFNILGPLCNPGNVKLHLLGVYNKNWLTPMIKTLQSLGSKRAWAVHSMDGLDEISISDKTFISKLSNNEINETILDFKHHKIQKKPISRILGNDPKHNAKELVKILKGEKNAYRDIVVLNSAAAFVVSQLCQTINEGIDIAEESIDRGNAFEVLNKLEILSNKLK</sequence>
<dbReference type="InterPro" id="IPR000312">
    <property type="entry name" value="Glycosyl_Trfase_fam3"/>
</dbReference>
<comment type="cofactor">
    <cofactor evidence="9">
        <name>Mg(2+)</name>
        <dbReference type="ChEBI" id="CHEBI:18420"/>
    </cofactor>
    <text evidence="9">Binds 2 magnesium ions per monomer.</text>
</comment>
<dbReference type="FunFam" id="3.40.1030.10:FF:000002">
    <property type="entry name" value="Anthranilate phosphoribosyltransferase"/>
    <property type="match status" value="1"/>
</dbReference>
<dbReference type="Pfam" id="PF00591">
    <property type="entry name" value="Glycos_transf_3"/>
    <property type="match status" value="1"/>
</dbReference>
<feature type="binding site" evidence="9">
    <location>
        <position position="167"/>
    </location>
    <ligand>
        <name>anthranilate</name>
        <dbReference type="ChEBI" id="CHEBI:16567"/>
        <label>2</label>
    </ligand>
</feature>
<feature type="domain" description="Glycosyl transferase family 3 N-terminal" evidence="11">
    <location>
        <begin position="6"/>
        <end position="66"/>
    </location>
</feature>
<organism evidence="12 13">
    <name type="scientific">PS1 clade bacterium</name>
    <dbReference type="NCBI Taxonomy" id="2175152"/>
    <lineage>
        <taxon>Bacteria</taxon>
        <taxon>Pseudomonadati</taxon>
        <taxon>Pseudomonadota</taxon>
        <taxon>Alphaproteobacteria</taxon>
        <taxon>PS1 clade</taxon>
    </lineage>
</organism>
<feature type="binding site" evidence="9">
    <location>
        <position position="81"/>
    </location>
    <ligand>
        <name>anthranilate</name>
        <dbReference type="ChEBI" id="CHEBI:16567"/>
        <label>1</label>
    </ligand>
</feature>
<feature type="binding site" evidence="9">
    <location>
        <position position="121"/>
    </location>
    <ligand>
        <name>5-phospho-alpha-D-ribose 1-diphosphate</name>
        <dbReference type="ChEBI" id="CHEBI:58017"/>
    </ligand>
</feature>
<reference evidence="12 13" key="1">
    <citation type="journal article" date="2018" name="Microbiome">
        <title>Fine metagenomic profile of the Mediterranean stratified and mixed water columns revealed by assembly and recruitment.</title>
        <authorList>
            <person name="Haro-Moreno J.M."/>
            <person name="Lopez-Perez M."/>
            <person name="De La Torre J.R."/>
            <person name="Picazo A."/>
            <person name="Camacho A."/>
            <person name="Rodriguez-Valera F."/>
        </authorList>
    </citation>
    <scope>NUCLEOTIDE SEQUENCE [LARGE SCALE GENOMIC DNA]</scope>
    <source>
        <strain evidence="12">MED-G57</strain>
    </source>
</reference>
<evidence type="ECO:0000256" key="8">
    <source>
        <dbReference type="ARBA" id="ARBA00061188"/>
    </source>
</evidence>
<dbReference type="Gene3D" id="1.20.970.10">
    <property type="entry name" value="Transferase, Pyrimidine Nucleoside Phosphorylase, Chain C"/>
    <property type="match status" value="1"/>
</dbReference>
<evidence type="ECO:0000313" key="13">
    <source>
        <dbReference type="Proteomes" id="UP000253570"/>
    </source>
</evidence>
<evidence type="ECO:0000256" key="3">
    <source>
        <dbReference type="ARBA" id="ARBA00022676"/>
    </source>
</evidence>
<evidence type="ECO:0000256" key="1">
    <source>
        <dbReference type="ARBA" id="ARBA00004907"/>
    </source>
</evidence>
<keyword evidence="9" id="KW-0460">Magnesium</keyword>
<dbReference type="Pfam" id="PF02885">
    <property type="entry name" value="Glycos_trans_3N"/>
    <property type="match status" value="1"/>
</dbReference>
<feature type="binding site" evidence="9">
    <location>
        <position position="93"/>
    </location>
    <ligand>
        <name>Mg(2+)</name>
        <dbReference type="ChEBI" id="CHEBI:18420"/>
        <label>1</label>
    </ligand>
</feature>
<feature type="binding site" evidence="9">
    <location>
        <position position="112"/>
    </location>
    <ligand>
        <name>anthranilate</name>
        <dbReference type="ChEBI" id="CHEBI:16567"/>
        <label>1</label>
    </ligand>
</feature>
<feature type="binding site" evidence="9">
    <location>
        <position position="81"/>
    </location>
    <ligand>
        <name>5-phospho-alpha-D-ribose 1-diphosphate</name>
        <dbReference type="ChEBI" id="CHEBI:58017"/>
    </ligand>
</feature>
<evidence type="ECO:0000256" key="6">
    <source>
        <dbReference type="ARBA" id="ARBA00023141"/>
    </source>
</evidence>
<comment type="caution">
    <text evidence="9">Lacks conserved residue(s) required for the propagation of feature annotation.</text>
</comment>
<dbReference type="GO" id="GO:0000162">
    <property type="term" value="P:L-tryptophan biosynthetic process"/>
    <property type="evidence" value="ECO:0007669"/>
    <property type="project" value="UniProtKB-UniRule"/>
</dbReference>
<evidence type="ECO:0000259" key="11">
    <source>
        <dbReference type="Pfam" id="PF02885"/>
    </source>
</evidence>
<comment type="pathway">
    <text evidence="1 9">Amino-acid biosynthesis; L-tryptophan biosynthesis; L-tryptophan from chorismate: step 2/5.</text>
</comment>
<comment type="subunit">
    <text evidence="9">Homodimer.</text>
</comment>
<dbReference type="EMBL" id="QOQD01000011">
    <property type="protein sequence ID" value="RCL72854.1"/>
    <property type="molecule type" value="Genomic_DNA"/>
</dbReference>
<dbReference type="EC" id="2.4.2.18" evidence="9"/>
<dbReference type="PANTHER" id="PTHR43285">
    <property type="entry name" value="ANTHRANILATE PHOSPHORIBOSYLTRANSFERASE"/>
    <property type="match status" value="1"/>
</dbReference>
<evidence type="ECO:0000313" key="12">
    <source>
        <dbReference type="EMBL" id="RCL72854.1"/>
    </source>
</evidence>